<dbReference type="CDD" id="cd00082">
    <property type="entry name" value="HisKA"/>
    <property type="match status" value="1"/>
</dbReference>
<reference evidence="10 11" key="1">
    <citation type="submission" date="2020-10" db="EMBL/GenBank/DDBJ databases">
        <authorList>
            <person name="Castelo-Branco R."/>
            <person name="Eusebio N."/>
            <person name="Adriana R."/>
            <person name="Vieira A."/>
            <person name="Brugerolle De Fraissinette N."/>
            <person name="Rezende De Castro R."/>
            <person name="Schneider M.P."/>
            <person name="Vasconcelos V."/>
            <person name="Leao P.N."/>
        </authorList>
    </citation>
    <scope>NUCLEOTIDE SEQUENCE [LARGE SCALE GENOMIC DNA]</scope>
    <source>
        <strain evidence="10 11">LEGE 07299</strain>
    </source>
</reference>
<evidence type="ECO:0000256" key="5">
    <source>
        <dbReference type="ARBA" id="ARBA00022777"/>
    </source>
</evidence>
<dbReference type="Gene3D" id="3.30.565.10">
    <property type="entry name" value="Histidine kinase-like ATPase, C-terminal domain"/>
    <property type="match status" value="1"/>
</dbReference>
<dbReference type="InterPro" id="IPR050351">
    <property type="entry name" value="BphY/WalK/GraS-like"/>
</dbReference>
<dbReference type="InterPro" id="IPR005467">
    <property type="entry name" value="His_kinase_dom"/>
</dbReference>
<feature type="coiled-coil region" evidence="7">
    <location>
        <begin position="55"/>
        <end position="132"/>
    </location>
</feature>
<keyword evidence="4" id="KW-0808">Transferase</keyword>
<proteinExistence type="predicted"/>
<comment type="catalytic activity">
    <reaction evidence="1">
        <text>ATP + protein L-histidine = ADP + protein N-phospho-L-histidine.</text>
        <dbReference type="EC" id="2.7.13.3"/>
    </reaction>
</comment>
<evidence type="ECO:0000313" key="10">
    <source>
        <dbReference type="EMBL" id="MBE9104790.1"/>
    </source>
</evidence>
<dbReference type="InterPro" id="IPR036097">
    <property type="entry name" value="HisK_dim/P_sf"/>
</dbReference>
<comment type="caution">
    <text evidence="10">The sequence shown here is derived from an EMBL/GenBank/DDBJ whole genome shotgun (WGS) entry which is preliminary data.</text>
</comment>
<evidence type="ECO:0000313" key="11">
    <source>
        <dbReference type="Proteomes" id="UP000647836"/>
    </source>
</evidence>
<sequence length="349" mass="39558">MEDIRMLTTAMENEENELLKQRSMEANASAHQTTLLTIFGSIIASAIVGLAATITNQELVKRKQMENSLQKARDELEIEVNKRTAELRNTNEELQTEINERKKAESEILRLNVQLEGRVAERTAQLEATNKEMEAFSYSVSHDLRAPLRSIDGFSQALLEDYADKLDALGQNYLQRVRAATQRMAQLIDDLLNLSRLTRSEMRYEKVNLSALVEAIATELHKTQPERQVEFIITPGLVANGDTHLLRIVLENLLGNAWKFTGKNQKARIEFGLLQQDDTHVYFVRDDGTGFDMAYVEKLFGAFQRLHAMTEFEGTGIGLATVQRIIHRHGGRVWAESAVEQGATFYFTV</sequence>
<dbReference type="InterPro" id="IPR003594">
    <property type="entry name" value="HATPase_dom"/>
</dbReference>
<evidence type="ECO:0000256" key="7">
    <source>
        <dbReference type="SAM" id="Coils"/>
    </source>
</evidence>
<accession>A0ABR9TYU1</accession>
<keyword evidence="8" id="KW-1133">Transmembrane helix</keyword>
<protein>
    <recommendedName>
        <fullName evidence="2">histidine kinase</fullName>
        <ecNumber evidence="2">2.7.13.3</ecNumber>
    </recommendedName>
</protein>
<dbReference type="EMBL" id="JADEXF010000181">
    <property type="protein sequence ID" value="MBE9104790.1"/>
    <property type="molecule type" value="Genomic_DNA"/>
</dbReference>
<dbReference type="Proteomes" id="UP000647836">
    <property type="component" value="Unassembled WGS sequence"/>
</dbReference>
<feature type="transmembrane region" description="Helical" evidence="8">
    <location>
        <begin position="34"/>
        <end position="55"/>
    </location>
</feature>
<evidence type="ECO:0000256" key="8">
    <source>
        <dbReference type="SAM" id="Phobius"/>
    </source>
</evidence>
<dbReference type="SUPFAM" id="SSF55874">
    <property type="entry name" value="ATPase domain of HSP90 chaperone/DNA topoisomerase II/histidine kinase"/>
    <property type="match status" value="1"/>
</dbReference>
<keyword evidence="6" id="KW-0902">Two-component regulatory system</keyword>
<keyword evidence="8" id="KW-0472">Membrane</keyword>
<keyword evidence="8" id="KW-0812">Transmembrane</keyword>
<dbReference type="SMART" id="SM00388">
    <property type="entry name" value="HisKA"/>
    <property type="match status" value="1"/>
</dbReference>
<feature type="domain" description="Histidine kinase" evidence="9">
    <location>
        <begin position="139"/>
        <end position="349"/>
    </location>
</feature>
<evidence type="ECO:0000256" key="2">
    <source>
        <dbReference type="ARBA" id="ARBA00012438"/>
    </source>
</evidence>
<dbReference type="Gene3D" id="1.10.287.130">
    <property type="match status" value="1"/>
</dbReference>
<gene>
    <name evidence="10" type="ORF">IQ229_07500</name>
</gene>
<dbReference type="InterPro" id="IPR004358">
    <property type="entry name" value="Sig_transdc_His_kin-like_C"/>
</dbReference>
<keyword evidence="5" id="KW-0418">Kinase</keyword>
<keyword evidence="3" id="KW-0597">Phosphoprotein</keyword>
<evidence type="ECO:0000256" key="1">
    <source>
        <dbReference type="ARBA" id="ARBA00000085"/>
    </source>
</evidence>
<dbReference type="PRINTS" id="PR00344">
    <property type="entry name" value="BCTRLSENSOR"/>
</dbReference>
<dbReference type="PANTHER" id="PTHR42878:SF15">
    <property type="entry name" value="BACTERIOPHYTOCHROME"/>
    <property type="match status" value="1"/>
</dbReference>
<dbReference type="EC" id="2.7.13.3" evidence="2"/>
<evidence type="ECO:0000256" key="4">
    <source>
        <dbReference type="ARBA" id="ARBA00022679"/>
    </source>
</evidence>
<dbReference type="SUPFAM" id="SSF47384">
    <property type="entry name" value="Homodimeric domain of signal transducing histidine kinase"/>
    <property type="match status" value="1"/>
</dbReference>
<evidence type="ECO:0000256" key="3">
    <source>
        <dbReference type="ARBA" id="ARBA00022553"/>
    </source>
</evidence>
<evidence type="ECO:0000256" key="6">
    <source>
        <dbReference type="ARBA" id="ARBA00023012"/>
    </source>
</evidence>
<evidence type="ECO:0000259" key="9">
    <source>
        <dbReference type="PROSITE" id="PS50109"/>
    </source>
</evidence>
<organism evidence="10 11">
    <name type="scientific">Nostoc cf. edaphicum LEGE 07299</name>
    <dbReference type="NCBI Taxonomy" id="2777974"/>
    <lineage>
        <taxon>Bacteria</taxon>
        <taxon>Bacillati</taxon>
        <taxon>Cyanobacteriota</taxon>
        <taxon>Cyanophyceae</taxon>
        <taxon>Nostocales</taxon>
        <taxon>Nostocaceae</taxon>
        <taxon>Nostoc</taxon>
    </lineage>
</organism>
<dbReference type="PROSITE" id="PS50109">
    <property type="entry name" value="HIS_KIN"/>
    <property type="match status" value="1"/>
</dbReference>
<keyword evidence="7" id="KW-0175">Coiled coil</keyword>
<name>A0ABR9TYU1_9NOSO</name>
<dbReference type="Pfam" id="PF02518">
    <property type="entry name" value="HATPase_c"/>
    <property type="match status" value="1"/>
</dbReference>
<dbReference type="InterPro" id="IPR036890">
    <property type="entry name" value="HATPase_C_sf"/>
</dbReference>
<dbReference type="PANTHER" id="PTHR42878">
    <property type="entry name" value="TWO-COMPONENT HISTIDINE KINASE"/>
    <property type="match status" value="1"/>
</dbReference>
<dbReference type="InterPro" id="IPR003661">
    <property type="entry name" value="HisK_dim/P_dom"/>
</dbReference>
<dbReference type="Pfam" id="PF00512">
    <property type="entry name" value="HisKA"/>
    <property type="match status" value="1"/>
</dbReference>
<keyword evidence="11" id="KW-1185">Reference proteome</keyword>
<dbReference type="SMART" id="SM00387">
    <property type="entry name" value="HATPase_c"/>
    <property type="match status" value="1"/>
</dbReference>